<dbReference type="Proteomes" id="UP000824120">
    <property type="component" value="Chromosome 1"/>
</dbReference>
<comment type="caution">
    <text evidence="1">The sequence shown here is derived from an EMBL/GenBank/DDBJ whole genome shotgun (WGS) entry which is preliminary data.</text>
</comment>
<dbReference type="AlphaFoldDB" id="A0A9J6B287"/>
<gene>
    <name evidence="1" type="ORF">H5410_002407</name>
</gene>
<evidence type="ECO:0000313" key="2">
    <source>
        <dbReference type="Proteomes" id="UP000824120"/>
    </source>
</evidence>
<evidence type="ECO:0000313" key="1">
    <source>
        <dbReference type="EMBL" id="KAG5630690.1"/>
    </source>
</evidence>
<keyword evidence="2" id="KW-1185">Reference proteome</keyword>
<reference evidence="1 2" key="1">
    <citation type="submission" date="2020-09" db="EMBL/GenBank/DDBJ databases">
        <title>De no assembly of potato wild relative species, Solanum commersonii.</title>
        <authorList>
            <person name="Cho K."/>
        </authorList>
    </citation>
    <scope>NUCLEOTIDE SEQUENCE [LARGE SCALE GENOMIC DNA]</scope>
    <source>
        <strain evidence="1">LZ3.2</strain>
        <tissue evidence="1">Leaf</tissue>
    </source>
</reference>
<dbReference type="OrthoDB" id="1902316at2759"/>
<proteinExistence type="predicted"/>
<dbReference type="EMBL" id="JACXVP010000001">
    <property type="protein sequence ID" value="KAG5630690.1"/>
    <property type="molecule type" value="Genomic_DNA"/>
</dbReference>
<name>A0A9J6B287_SOLCO</name>
<protein>
    <submittedName>
        <fullName evidence="1">Uncharacterized protein</fullName>
    </submittedName>
</protein>
<sequence>MGMGCFLKEVGLAHDDVHVHLETSPHALELLMKSKSSTYQLEIPTKHYVQVEELLELIFYDQVRCIYFSPCAASPKLVNPRYISWPNDNVLNFSLIWNTYPFKALICTTFNSRSLTAL</sequence>
<organism evidence="1 2">
    <name type="scientific">Solanum commersonii</name>
    <name type="common">Commerson's wild potato</name>
    <name type="synonym">Commerson's nightshade</name>
    <dbReference type="NCBI Taxonomy" id="4109"/>
    <lineage>
        <taxon>Eukaryota</taxon>
        <taxon>Viridiplantae</taxon>
        <taxon>Streptophyta</taxon>
        <taxon>Embryophyta</taxon>
        <taxon>Tracheophyta</taxon>
        <taxon>Spermatophyta</taxon>
        <taxon>Magnoliopsida</taxon>
        <taxon>eudicotyledons</taxon>
        <taxon>Gunneridae</taxon>
        <taxon>Pentapetalae</taxon>
        <taxon>asterids</taxon>
        <taxon>lamiids</taxon>
        <taxon>Solanales</taxon>
        <taxon>Solanaceae</taxon>
        <taxon>Solanoideae</taxon>
        <taxon>Solaneae</taxon>
        <taxon>Solanum</taxon>
    </lineage>
</organism>
<accession>A0A9J6B287</accession>